<evidence type="ECO:0000313" key="3">
    <source>
        <dbReference type="Proteomes" id="UP000593561"/>
    </source>
</evidence>
<name>A0A7J8RNH9_GOSDV</name>
<dbReference type="EMBL" id="JABFAC010000006">
    <property type="protein sequence ID" value="MBA0614886.1"/>
    <property type="molecule type" value="Genomic_DNA"/>
</dbReference>
<proteinExistence type="predicted"/>
<feature type="domain" description="DUF4283" evidence="1">
    <location>
        <begin position="28"/>
        <end position="97"/>
    </location>
</feature>
<gene>
    <name evidence="2" type="ORF">Godav_015117</name>
</gene>
<dbReference type="AlphaFoldDB" id="A0A7J8RNH9"/>
<evidence type="ECO:0000313" key="2">
    <source>
        <dbReference type="EMBL" id="MBA0614886.1"/>
    </source>
</evidence>
<protein>
    <recommendedName>
        <fullName evidence="1">DUF4283 domain-containing protein</fullName>
    </recommendedName>
</protein>
<comment type="caution">
    <text evidence="2">The sequence shown here is derived from an EMBL/GenBank/DDBJ whole genome shotgun (WGS) entry which is preliminary data.</text>
</comment>
<keyword evidence="3" id="KW-1185">Reference proteome</keyword>
<reference evidence="2 3" key="1">
    <citation type="journal article" date="2019" name="Genome Biol. Evol.">
        <title>Insights into the evolution of the New World diploid cottons (Gossypium, subgenus Houzingenia) based on genome sequencing.</title>
        <authorList>
            <person name="Grover C.E."/>
            <person name="Arick M.A. 2nd"/>
            <person name="Thrash A."/>
            <person name="Conover J.L."/>
            <person name="Sanders W.S."/>
            <person name="Peterson D.G."/>
            <person name="Frelichowski J.E."/>
            <person name="Scheffler J.A."/>
            <person name="Scheffler B.E."/>
            <person name="Wendel J.F."/>
        </authorList>
    </citation>
    <scope>NUCLEOTIDE SEQUENCE [LARGE SCALE GENOMIC DNA]</scope>
    <source>
        <strain evidence="2">27</strain>
        <tissue evidence="2">Leaf</tissue>
    </source>
</reference>
<accession>A0A7J8RNH9</accession>
<dbReference type="Pfam" id="PF14111">
    <property type="entry name" value="DUF4283"/>
    <property type="match status" value="1"/>
</dbReference>
<dbReference type="InterPro" id="IPR025558">
    <property type="entry name" value="DUF4283"/>
</dbReference>
<evidence type="ECO:0000259" key="1">
    <source>
        <dbReference type="Pfam" id="PF14111"/>
    </source>
</evidence>
<sequence length="193" mass="22049">MEADLENLNLEDEEEGPILCTRNKITIENEHQVCLVGKALIDCIIHFPALKRTLADLWHPLGGVIISDLGDKRYLFKFFYEVDIKRVIDGIPWSFNRRHPRAIHLLRNKVRHVQPKILFLMETKLSEKGMKKVREKCGFTNGIEVGANGSIGGLSVGWKGEYAVQLRSFSINHIDMEILEKEVKLAWRLTGGT</sequence>
<organism evidence="2 3">
    <name type="scientific">Gossypium davidsonii</name>
    <name type="common">Davidson's cotton</name>
    <name type="synonym">Gossypium klotzschianum subsp. davidsonii</name>
    <dbReference type="NCBI Taxonomy" id="34287"/>
    <lineage>
        <taxon>Eukaryota</taxon>
        <taxon>Viridiplantae</taxon>
        <taxon>Streptophyta</taxon>
        <taxon>Embryophyta</taxon>
        <taxon>Tracheophyta</taxon>
        <taxon>Spermatophyta</taxon>
        <taxon>Magnoliopsida</taxon>
        <taxon>eudicotyledons</taxon>
        <taxon>Gunneridae</taxon>
        <taxon>Pentapetalae</taxon>
        <taxon>rosids</taxon>
        <taxon>malvids</taxon>
        <taxon>Malvales</taxon>
        <taxon>Malvaceae</taxon>
        <taxon>Malvoideae</taxon>
        <taxon>Gossypium</taxon>
    </lineage>
</organism>
<dbReference type="Proteomes" id="UP000593561">
    <property type="component" value="Unassembled WGS sequence"/>
</dbReference>